<comment type="similarity">
    <text evidence="1">Belongs to the FGGY kinase family.</text>
</comment>
<keyword evidence="3" id="KW-0418">Kinase</keyword>
<dbReference type="Pfam" id="PF00370">
    <property type="entry name" value="FGGY_N"/>
    <property type="match status" value="1"/>
</dbReference>
<dbReference type="PANTHER" id="PTHR10196">
    <property type="entry name" value="SUGAR KINASE"/>
    <property type="match status" value="1"/>
</dbReference>
<evidence type="ECO:0000256" key="1">
    <source>
        <dbReference type="ARBA" id="ARBA00009156"/>
    </source>
</evidence>
<dbReference type="InterPro" id="IPR018484">
    <property type="entry name" value="FGGY_N"/>
</dbReference>
<dbReference type="GO" id="GO:0005829">
    <property type="term" value="C:cytosol"/>
    <property type="evidence" value="ECO:0007669"/>
    <property type="project" value="TreeGrafter"/>
</dbReference>
<keyword evidence="2" id="KW-0808">Transferase</keyword>
<dbReference type="GO" id="GO:0004370">
    <property type="term" value="F:glycerol kinase activity"/>
    <property type="evidence" value="ECO:0007669"/>
    <property type="project" value="TreeGrafter"/>
</dbReference>
<dbReference type="InterPro" id="IPR043129">
    <property type="entry name" value="ATPase_NBD"/>
</dbReference>
<proteinExistence type="inferred from homology"/>
<name>A0A844KHC2_9FIRM</name>
<dbReference type="PANTHER" id="PTHR10196:SF93">
    <property type="entry name" value="L-RHAMNULOKINASE"/>
    <property type="match status" value="1"/>
</dbReference>
<feature type="domain" description="Carbohydrate kinase FGGY N-terminal" evidence="4">
    <location>
        <begin position="4"/>
        <end position="118"/>
    </location>
</feature>
<evidence type="ECO:0000313" key="6">
    <source>
        <dbReference type="Proteomes" id="UP000448177"/>
    </source>
</evidence>
<dbReference type="Proteomes" id="UP000448177">
    <property type="component" value="Unassembled WGS sequence"/>
</dbReference>
<keyword evidence="6" id="KW-1185">Reference proteome</keyword>
<evidence type="ECO:0000256" key="3">
    <source>
        <dbReference type="ARBA" id="ARBA00022777"/>
    </source>
</evidence>
<comment type="caution">
    <text evidence="5">The sequence shown here is derived from an EMBL/GenBank/DDBJ whole genome shotgun (WGS) entry which is preliminary data.</text>
</comment>
<organism evidence="5 6">
    <name type="scientific">Mediterraneibacter faecis</name>
    <dbReference type="NCBI Taxonomy" id="592978"/>
    <lineage>
        <taxon>Bacteria</taxon>
        <taxon>Bacillati</taxon>
        <taxon>Bacillota</taxon>
        <taxon>Clostridia</taxon>
        <taxon>Lachnospirales</taxon>
        <taxon>Lachnospiraceae</taxon>
        <taxon>Mediterraneibacter</taxon>
    </lineage>
</organism>
<dbReference type="GO" id="GO:0006071">
    <property type="term" value="P:glycerol metabolic process"/>
    <property type="evidence" value="ECO:0007669"/>
    <property type="project" value="TreeGrafter"/>
</dbReference>
<gene>
    <name evidence="5" type="ORF">GMD21_08545</name>
</gene>
<evidence type="ECO:0000256" key="2">
    <source>
        <dbReference type="ARBA" id="ARBA00022679"/>
    </source>
</evidence>
<dbReference type="GO" id="GO:0019301">
    <property type="term" value="P:rhamnose catabolic process"/>
    <property type="evidence" value="ECO:0007669"/>
    <property type="project" value="TreeGrafter"/>
</dbReference>
<accession>A0A844KHC2</accession>
<dbReference type="Gene3D" id="3.30.420.40">
    <property type="match status" value="2"/>
</dbReference>
<sequence>MQKQPFNTIYQLMALRKNAQEELDKADKLLMIPDYFHYLLTGKPVQEYTNATTTQLVDPVTKDWNWELIRRLDYPEHIFQRIELPGHEIGTLRKVIREEVGFDCKVILPATHDTGAAVMAVPTVSEHPLYISSGTWSLMGTELTEADCSRNSCQKLLSKSWRSQKRMSFWITRLVCKLWIRVDFQLIKKKWHDIINHTMSVCDKGWRTVWN</sequence>
<protein>
    <recommendedName>
        <fullName evidence="4">Carbohydrate kinase FGGY N-terminal domain-containing protein</fullName>
    </recommendedName>
</protein>
<reference evidence="5 6" key="1">
    <citation type="journal article" date="2019" name="Nat. Med.">
        <title>A library of human gut bacterial isolates paired with longitudinal multiomics data enables mechanistic microbiome research.</title>
        <authorList>
            <person name="Poyet M."/>
            <person name="Groussin M."/>
            <person name="Gibbons S.M."/>
            <person name="Avila-Pacheco J."/>
            <person name="Jiang X."/>
            <person name="Kearney S.M."/>
            <person name="Perrotta A.R."/>
            <person name="Berdy B."/>
            <person name="Zhao S."/>
            <person name="Lieberman T.D."/>
            <person name="Swanson P.K."/>
            <person name="Smith M."/>
            <person name="Roesemann S."/>
            <person name="Alexander J.E."/>
            <person name="Rich S.A."/>
            <person name="Livny J."/>
            <person name="Vlamakis H."/>
            <person name="Clish C."/>
            <person name="Bullock K."/>
            <person name="Deik A."/>
            <person name="Scott J."/>
            <person name="Pierce K.A."/>
            <person name="Xavier R.J."/>
            <person name="Alm E.J."/>
        </authorList>
    </citation>
    <scope>NUCLEOTIDE SEQUENCE [LARGE SCALE GENOMIC DNA]</scope>
    <source>
        <strain evidence="5 6">BIOML-A1</strain>
    </source>
</reference>
<dbReference type="EMBL" id="WNAF01000004">
    <property type="protein sequence ID" value="MTR76717.1"/>
    <property type="molecule type" value="Genomic_DNA"/>
</dbReference>
<evidence type="ECO:0000313" key="5">
    <source>
        <dbReference type="EMBL" id="MTR76717.1"/>
    </source>
</evidence>
<dbReference type="SUPFAM" id="SSF53067">
    <property type="entry name" value="Actin-like ATPase domain"/>
    <property type="match status" value="1"/>
</dbReference>
<evidence type="ECO:0000259" key="4">
    <source>
        <dbReference type="Pfam" id="PF00370"/>
    </source>
</evidence>
<dbReference type="AlphaFoldDB" id="A0A844KHC2"/>